<protein>
    <submittedName>
        <fullName evidence="8">Predicted arabinose efflux permease, MFS family</fullName>
    </submittedName>
</protein>
<feature type="transmembrane region" description="Helical" evidence="7">
    <location>
        <begin position="80"/>
        <end position="96"/>
    </location>
</feature>
<feature type="transmembrane region" description="Helical" evidence="7">
    <location>
        <begin position="248"/>
        <end position="267"/>
    </location>
</feature>
<accession>A0A1M4X7T8</accession>
<feature type="transmembrane region" description="Helical" evidence="7">
    <location>
        <begin position="368"/>
        <end position="385"/>
    </location>
</feature>
<dbReference type="AlphaFoldDB" id="A0A1M4X7T8"/>
<keyword evidence="3" id="KW-1003">Cell membrane</keyword>
<dbReference type="STRING" id="112248.SAMN05444392_104181"/>
<evidence type="ECO:0000256" key="1">
    <source>
        <dbReference type="ARBA" id="ARBA00004651"/>
    </source>
</evidence>
<dbReference type="GO" id="GO:0022857">
    <property type="term" value="F:transmembrane transporter activity"/>
    <property type="evidence" value="ECO:0007669"/>
    <property type="project" value="InterPro"/>
</dbReference>
<evidence type="ECO:0000256" key="2">
    <source>
        <dbReference type="ARBA" id="ARBA00022448"/>
    </source>
</evidence>
<keyword evidence="5 7" id="KW-1133">Transmembrane helix</keyword>
<gene>
    <name evidence="8" type="ORF">SAMN05444392_104181</name>
</gene>
<name>A0A1M4X7T8_9BACL</name>
<dbReference type="Proteomes" id="UP000184476">
    <property type="component" value="Unassembled WGS sequence"/>
</dbReference>
<evidence type="ECO:0000313" key="8">
    <source>
        <dbReference type="EMBL" id="SHE89538.1"/>
    </source>
</evidence>
<evidence type="ECO:0000256" key="7">
    <source>
        <dbReference type="SAM" id="Phobius"/>
    </source>
</evidence>
<evidence type="ECO:0000313" key="9">
    <source>
        <dbReference type="Proteomes" id="UP000184476"/>
    </source>
</evidence>
<dbReference type="Pfam" id="PF07690">
    <property type="entry name" value="MFS_1"/>
    <property type="match status" value="1"/>
</dbReference>
<feature type="transmembrane region" description="Helical" evidence="7">
    <location>
        <begin position="279"/>
        <end position="297"/>
    </location>
</feature>
<dbReference type="PANTHER" id="PTHR23517">
    <property type="entry name" value="RESISTANCE PROTEIN MDTM, PUTATIVE-RELATED-RELATED"/>
    <property type="match status" value="1"/>
</dbReference>
<keyword evidence="4 7" id="KW-0812">Transmembrane</keyword>
<sequence length="393" mass="44036">MGSWFKNLRKWRSRNSLIALIAFLLYSMGNSYLVSSLVRLLNRQGMKQEVPFFYGVTSVMALPSLFLVGKWIDRWGSRQLTMWFLPIWILMPVGFAMCDQLWQLLCAGVCHNMVALGLGQGLFKQFLDFVPQDHSKEAVSVSLRCEFILIAAVTPLGAWVISSQTLLEWAGVAVICGFASLFASTMISGVAEQSGGDSQSSEISEKQKKKLSKLNWKEIFLASSLMTIPLTNGIYGMYLPLYIPGPMLSAWCITFQSIVSAFSGGLVIKITKGWSEYQVLRVVHIIQIASLLIIWRFSDVVLLVLSSAILLGVASNAFLLGFLQPRYDEAPSEEKGKQMTRNALPARLATLIGPWGSGLVVNRWGYQLVWWVPIPLHLIALLYEWSEQRKRGR</sequence>
<dbReference type="EMBL" id="FQVL01000004">
    <property type="protein sequence ID" value="SHE89538.1"/>
    <property type="molecule type" value="Genomic_DNA"/>
</dbReference>
<feature type="transmembrane region" description="Helical" evidence="7">
    <location>
        <begin position="344"/>
        <end position="362"/>
    </location>
</feature>
<dbReference type="InterPro" id="IPR011701">
    <property type="entry name" value="MFS"/>
</dbReference>
<organism evidence="8 9">
    <name type="scientific">Seinonella peptonophila</name>
    <dbReference type="NCBI Taxonomy" id="112248"/>
    <lineage>
        <taxon>Bacteria</taxon>
        <taxon>Bacillati</taxon>
        <taxon>Bacillota</taxon>
        <taxon>Bacilli</taxon>
        <taxon>Bacillales</taxon>
        <taxon>Thermoactinomycetaceae</taxon>
        <taxon>Seinonella</taxon>
    </lineage>
</organism>
<reference evidence="8 9" key="1">
    <citation type="submission" date="2016-11" db="EMBL/GenBank/DDBJ databases">
        <authorList>
            <person name="Jaros S."/>
            <person name="Januszkiewicz K."/>
            <person name="Wedrychowicz H."/>
        </authorList>
    </citation>
    <scope>NUCLEOTIDE SEQUENCE [LARGE SCALE GENOMIC DNA]</scope>
    <source>
        <strain evidence="8 9">DSM 44666</strain>
    </source>
</reference>
<dbReference type="InterPro" id="IPR036259">
    <property type="entry name" value="MFS_trans_sf"/>
</dbReference>
<proteinExistence type="predicted"/>
<dbReference type="OrthoDB" id="8952229at2"/>
<keyword evidence="2" id="KW-0813">Transport</keyword>
<feature type="transmembrane region" description="Helical" evidence="7">
    <location>
        <begin position="52"/>
        <end position="68"/>
    </location>
</feature>
<keyword evidence="6 7" id="KW-0472">Membrane</keyword>
<evidence type="ECO:0000256" key="4">
    <source>
        <dbReference type="ARBA" id="ARBA00022692"/>
    </source>
</evidence>
<comment type="subcellular location">
    <subcellularLocation>
        <location evidence="1">Cell membrane</location>
        <topology evidence="1">Multi-pass membrane protein</topology>
    </subcellularLocation>
</comment>
<dbReference type="GO" id="GO:0005886">
    <property type="term" value="C:plasma membrane"/>
    <property type="evidence" value="ECO:0007669"/>
    <property type="project" value="UniProtKB-SubCell"/>
</dbReference>
<evidence type="ECO:0000256" key="3">
    <source>
        <dbReference type="ARBA" id="ARBA00022475"/>
    </source>
</evidence>
<dbReference type="Gene3D" id="1.20.1250.20">
    <property type="entry name" value="MFS general substrate transporter like domains"/>
    <property type="match status" value="2"/>
</dbReference>
<dbReference type="RefSeq" id="WP_073154562.1">
    <property type="nucleotide sequence ID" value="NZ_FQVL01000004.1"/>
</dbReference>
<feature type="transmembrane region" description="Helical" evidence="7">
    <location>
        <begin position="167"/>
        <end position="191"/>
    </location>
</feature>
<dbReference type="InterPro" id="IPR050171">
    <property type="entry name" value="MFS_Transporters"/>
</dbReference>
<feature type="transmembrane region" description="Helical" evidence="7">
    <location>
        <begin position="303"/>
        <end position="323"/>
    </location>
</feature>
<keyword evidence="9" id="KW-1185">Reference proteome</keyword>
<feature type="transmembrane region" description="Helical" evidence="7">
    <location>
        <begin position="219"/>
        <end position="242"/>
    </location>
</feature>
<feature type="transmembrane region" description="Helical" evidence="7">
    <location>
        <begin position="102"/>
        <end position="123"/>
    </location>
</feature>
<evidence type="ECO:0000256" key="6">
    <source>
        <dbReference type="ARBA" id="ARBA00023136"/>
    </source>
</evidence>
<dbReference type="SUPFAM" id="SSF103473">
    <property type="entry name" value="MFS general substrate transporter"/>
    <property type="match status" value="2"/>
</dbReference>
<evidence type="ECO:0000256" key="5">
    <source>
        <dbReference type="ARBA" id="ARBA00022989"/>
    </source>
</evidence>